<accession>A0ABP5ZQG6</accession>
<reference evidence="3" key="1">
    <citation type="journal article" date="2019" name="Int. J. Syst. Evol. Microbiol.">
        <title>The Global Catalogue of Microorganisms (GCM) 10K type strain sequencing project: providing services to taxonomists for standard genome sequencing and annotation.</title>
        <authorList>
            <consortium name="The Broad Institute Genomics Platform"/>
            <consortium name="The Broad Institute Genome Sequencing Center for Infectious Disease"/>
            <person name="Wu L."/>
            <person name="Ma J."/>
        </authorList>
    </citation>
    <scope>NUCLEOTIDE SEQUENCE [LARGE SCALE GENOMIC DNA]</scope>
    <source>
        <strain evidence="3">JCM 16259</strain>
    </source>
</reference>
<feature type="compositionally biased region" description="Basic residues" evidence="1">
    <location>
        <begin position="24"/>
        <end position="37"/>
    </location>
</feature>
<evidence type="ECO:0000313" key="3">
    <source>
        <dbReference type="Proteomes" id="UP001500730"/>
    </source>
</evidence>
<dbReference type="Proteomes" id="UP001500730">
    <property type="component" value="Unassembled WGS sequence"/>
</dbReference>
<proteinExistence type="predicted"/>
<evidence type="ECO:0000256" key="1">
    <source>
        <dbReference type="SAM" id="MobiDB-lite"/>
    </source>
</evidence>
<name>A0ABP5ZQG6_9MICO</name>
<sequence>MTSTRNGHGRGKPEQNDCADHTGQRRKQCALASRRKVSVGFHAQTTEDLGHEGDDWFEGLGQSQPTSSRLVSRRAGVFLRAGTRPNLRRRALSGRGFFGEVSDSVRELQIKRS</sequence>
<evidence type="ECO:0000313" key="2">
    <source>
        <dbReference type="EMBL" id="GAA2501570.1"/>
    </source>
</evidence>
<dbReference type="EMBL" id="BAAARE010000034">
    <property type="protein sequence ID" value="GAA2501570.1"/>
    <property type="molecule type" value="Genomic_DNA"/>
</dbReference>
<feature type="region of interest" description="Disordered" evidence="1">
    <location>
        <begin position="1"/>
        <end position="37"/>
    </location>
</feature>
<comment type="caution">
    <text evidence="2">The sequence shown here is derived from an EMBL/GenBank/DDBJ whole genome shotgun (WGS) entry which is preliminary data.</text>
</comment>
<gene>
    <name evidence="2" type="ORF">GCM10009858_44700</name>
</gene>
<organism evidence="2 3">
    <name type="scientific">Terrabacter carboxydivorans</name>
    <dbReference type="NCBI Taxonomy" id="619730"/>
    <lineage>
        <taxon>Bacteria</taxon>
        <taxon>Bacillati</taxon>
        <taxon>Actinomycetota</taxon>
        <taxon>Actinomycetes</taxon>
        <taxon>Micrococcales</taxon>
        <taxon>Intrasporangiaceae</taxon>
        <taxon>Terrabacter</taxon>
    </lineage>
</organism>
<keyword evidence="3" id="KW-1185">Reference proteome</keyword>
<protein>
    <submittedName>
        <fullName evidence="2">Uncharacterized protein</fullName>
    </submittedName>
</protein>
<feature type="compositionally biased region" description="Basic and acidic residues" evidence="1">
    <location>
        <begin position="11"/>
        <end position="23"/>
    </location>
</feature>